<gene>
    <name evidence="2" type="primary">z215L</name>
    <name evidence="2" type="ORF">ATCV1_z215L</name>
</gene>
<name>A7K8H5_9PHYC</name>
<accession>A7K8H5</accession>
<feature type="region of interest" description="Disordered" evidence="1">
    <location>
        <begin position="1"/>
        <end position="76"/>
    </location>
</feature>
<dbReference type="KEGG" id="vg:5470570"/>
<dbReference type="RefSeq" id="YP_001426696.1">
    <property type="nucleotide sequence ID" value="NC_008724.1"/>
</dbReference>
<keyword evidence="3" id="KW-1185">Reference proteome</keyword>
<dbReference type="Proteomes" id="UP000202420">
    <property type="component" value="Segment"/>
</dbReference>
<evidence type="ECO:0000313" key="3">
    <source>
        <dbReference type="Proteomes" id="UP000202420"/>
    </source>
</evidence>
<evidence type="ECO:0000313" key="2">
    <source>
        <dbReference type="EMBL" id="ABT16349.1"/>
    </source>
</evidence>
<reference evidence="2 3" key="1">
    <citation type="submission" date="2006-09" db="EMBL/GenBank/DDBJ databases">
        <title>Sequence and annotation of the 288-kb ATCV-1 virus that infects an endosymbiotic Chlorella strain of the heliozoon Acanthocystis turfacea.</title>
        <authorList>
            <person name="Fitzgerald L.A."/>
            <person name="Graves M.V."/>
            <person name="Li X."/>
            <person name="Pfitzner A.J.P."/>
            <person name="Hartigan J."/>
            <person name="Van Etten J.L."/>
        </authorList>
    </citation>
    <scope>NUCLEOTIDE SEQUENCE [LARGE SCALE GENOMIC DNA]</scope>
    <source>
        <strain evidence="2 3">ATCV-1</strain>
    </source>
</reference>
<organism evidence="2 3">
    <name type="scientific">Chlorovirus heliozoae</name>
    <dbReference type="NCBI Taxonomy" id="322019"/>
    <lineage>
        <taxon>Viruses</taxon>
        <taxon>Varidnaviria</taxon>
        <taxon>Bamfordvirae</taxon>
        <taxon>Nucleocytoviricota</taxon>
        <taxon>Megaviricetes</taxon>
        <taxon>Algavirales</taxon>
        <taxon>Phycodnaviridae</taxon>
        <taxon>Chlorovirus</taxon>
    </lineage>
</organism>
<evidence type="ECO:0000256" key="1">
    <source>
        <dbReference type="SAM" id="MobiDB-lite"/>
    </source>
</evidence>
<dbReference type="GeneID" id="5470570"/>
<dbReference type="EMBL" id="EF101928">
    <property type="protein sequence ID" value="ABT16349.1"/>
    <property type="molecule type" value="Genomic_DNA"/>
</dbReference>
<sequence length="76" mass="8477">MLTSFLRIPFMTSSSKKSPRHSCPLPIVLPPSRTLPTSKSARRKRMCSSSTGHMASSSQRPPQSRLPRTPPRSQFP</sequence>
<proteinExistence type="predicted"/>
<protein>
    <submittedName>
        <fullName evidence="2">Uncharacterized protein z215L</fullName>
    </submittedName>
</protein>
<feature type="compositionally biased region" description="Low complexity" evidence="1">
    <location>
        <begin position="56"/>
        <end position="76"/>
    </location>
</feature>